<dbReference type="RefSeq" id="WP_331702939.1">
    <property type="nucleotide sequence ID" value="NZ_JAZHBO010000001.1"/>
</dbReference>
<name>A0ABU7UYY1_9GAMM</name>
<reference evidence="2 3" key="1">
    <citation type="submission" date="2024-01" db="EMBL/GenBank/DDBJ databases">
        <title>Novel species of the genus Luteimonas isolated from rivers.</title>
        <authorList>
            <person name="Lu H."/>
        </authorList>
    </citation>
    <scope>NUCLEOTIDE SEQUENCE [LARGE SCALE GENOMIC DNA]</scope>
    <source>
        <strain evidence="2 3">FXH3W</strain>
    </source>
</reference>
<feature type="domain" description="HTH cro/C1-type" evidence="1">
    <location>
        <begin position="77"/>
        <end position="107"/>
    </location>
</feature>
<sequence>MNSENTVCFKHQVDESECSGQYHYTRCGLDNIYLTNGYKIRDTKFGSAVAVLHVDELHKEIARHLVHTKKTLTGKEFRFIRKNLDLTQSALGRLLGVDSQTIARREKSDIVENDAGTHVLRMLFIQRENEAQKMESLIEFLDSMDEDVDATLCLTIESDESWNAHKVMQAA</sequence>
<dbReference type="InterPro" id="IPR001387">
    <property type="entry name" value="Cro/C1-type_HTH"/>
</dbReference>
<dbReference type="InterPro" id="IPR010982">
    <property type="entry name" value="Lambda_DNA-bd_dom_sf"/>
</dbReference>
<dbReference type="PROSITE" id="PS50943">
    <property type="entry name" value="HTH_CROC1"/>
    <property type="match status" value="1"/>
</dbReference>
<evidence type="ECO:0000313" key="3">
    <source>
        <dbReference type="Proteomes" id="UP001356170"/>
    </source>
</evidence>
<protein>
    <recommendedName>
        <fullName evidence="1">HTH cro/C1-type domain-containing protein</fullName>
    </recommendedName>
</protein>
<dbReference type="Proteomes" id="UP001356170">
    <property type="component" value="Unassembled WGS sequence"/>
</dbReference>
<dbReference type="EMBL" id="JAZHBO010000001">
    <property type="protein sequence ID" value="MEF2154777.1"/>
    <property type="molecule type" value="Genomic_DNA"/>
</dbReference>
<dbReference type="SUPFAM" id="SSF47413">
    <property type="entry name" value="lambda repressor-like DNA-binding domains"/>
    <property type="match status" value="1"/>
</dbReference>
<evidence type="ECO:0000313" key="2">
    <source>
        <dbReference type="EMBL" id="MEF2154777.1"/>
    </source>
</evidence>
<gene>
    <name evidence="2" type="ORF">V3390_00765</name>
</gene>
<organism evidence="2 3">
    <name type="scientific">Aquilutibacter rugosus</name>
    <dbReference type="NCBI Taxonomy" id="3115820"/>
    <lineage>
        <taxon>Bacteria</taxon>
        <taxon>Pseudomonadati</taxon>
        <taxon>Pseudomonadota</taxon>
        <taxon>Gammaproteobacteria</taxon>
        <taxon>Lysobacterales</taxon>
        <taxon>Lysobacteraceae</taxon>
        <taxon>Aquilutibacter</taxon>
    </lineage>
</organism>
<dbReference type="Gene3D" id="1.10.260.40">
    <property type="entry name" value="lambda repressor-like DNA-binding domains"/>
    <property type="match status" value="1"/>
</dbReference>
<keyword evidence="3" id="KW-1185">Reference proteome</keyword>
<dbReference type="CDD" id="cd00093">
    <property type="entry name" value="HTH_XRE"/>
    <property type="match status" value="1"/>
</dbReference>
<comment type="caution">
    <text evidence="2">The sequence shown here is derived from an EMBL/GenBank/DDBJ whole genome shotgun (WGS) entry which is preliminary data.</text>
</comment>
<proteinExistence type="predicted"/>
<evidence type="ECO:0000259" key="1">
    <source>
        <dbReference type="PROSITE" id="PS50943"/>
    </source>
</evidence>
<accession>A0ABU7UYY1</accession>